<evidence type="ECO:0000313" key="1">
    <source>
        <dbReference type="EMBL" id="CRL00647.1"/>
    </source>
</evidence>
<sequence length="110" mass="12800">MLLSCLKVISDPRYKASRENKAFWHANETQLFLISFLSVGKQHILQSIYTFVDRSLNKSMFEIENEVEENLVKNLSSTFAVIKVRIVHIGRNDYFLSITNRVTETGKHNH</sequence>
<keyword evidence="2" id="KW-1185">Reference proteome</keyword>
<protein>
    <submittedName>
        <fullName evidence="1">CLUMA_CG013907, isoform A</fullName>
    </submittedName>
</protein>
<name>A0A1J1IK82_9DIPT</name>
<dbReference type="AlphaFoldDB" id="A0A1J1IK82"/>
<dbReference type="EMBL" id="CVRI01000054">
    <property type="protein sequence ID" value="CRL00647.1"/>
    <property type="molecule type" value="Genomic_DNA"/>
</dbReference>
<reference evidence="1 2" key="1">
    <citation type="submission" date="2015-04" db="EMBL/GenBank/DDBJ databases">
        <authorList>
            <person name="Syromyatnikov M.Y."/>
            <person name="Popov V.N."/>
        </authorList>
    </citation>
    <scope>NUCLEOTIDE SEQUENCE [LARGE SCALE GENOMIC DNA]</scope>
</reference>
<evidence type="ECO:0000313" key="2">
    <source>
        <dbReference type="Proteomes" id="UP000183832"/>
    </source>
</evidence>
<organism evidence="1 2">
    <name type="scientific">Clunio marinus</name>
    <dbReference type="NCBI Taxonomy" id="568069"/>
    <lineage>
        <taxon>Eukaryota</taxon>
        <taxon>Metazoa</taxon>
        <taxon>Ecdysozoa</taxon>
        <taxon>Arthropoda</taxon>
        <taxon>Hexapoda</taxon>
        <taxon>Insecta</taxon>
        <taxon>Pterygota</taxon>
        <taxon>Neoptera</taxon>
        <taxon>Endopterygota</taxon>
        <taxon>Diptera</taxon>
        <taxon>Nematocera</taxon>
        <taxon>Chironomoidea</taxon>
        <taxon>Chironomidae</taxon>
        <taxon>Clunio</taxon>
    </lineage>
</organism>
<dbReference type="Proteomes" id="UP000183832">
    <property type="component" value="Unassembled WGS sequence"/>
</dbReference>
<proteinExistence type="predicted"/>
<gene>
    <name evidence="1" type="ORF">CLUMA_CG013907</name>
</gene>
<accession>A0A1J1IK82</accession>